<keyword evidence="2" id="KW-0560">Oxidoreductase</keyword>
<proteinExistence type="predicted"/>
<dbReference type="InterPro" id="IPR036188">
    <property type="entry name" value="FAD/NAD-bd_sf"/>
</dbReference>
<dbReference type="Proteomes" id="UP000563524">
    <property type="component" value="Unassembled WGS sequence"/>
</dbReference>
<dbReference type="PANTHER" id="PTHR43747">
    <property type="entry name" value="FAD-BINDING PROTEIN"/>
    <property type="match status" value="1"/>
</dbReference>
<keyword evidence="1" id="KW-0274">FAD</keyword>
<evidence type="ECO:0000256" key="1">
    <source>
        <dbReference type="PIRSR" id="PIRSR011396-2"/>
    </source>
</evidence>
<evidence type="ECO:0000313" key="2">
    <source>
        <dbReference type="EMBL" id="MBB4659684.1"/>
    </source>
</evidence>
<accession>A0A840I673</accession>
<dbReference type="SUPFAM" id="SSF51905">
    <property type="entry name" value="FAD/NAD(P)-binding domain"/>
    <property type="match status" value="1"/>
</dbReference>
<dbReference type="GO" id="GO:0000166">
    <property type="term" value="F:nucleotide binding"/>
    <property type="evidence" value="ECO:0007669"/>
    <property type="project" value="UniProtKB-KW"/>
</dbReference>
<reference evidence="2 3" key="1">
    <citation type="submission" date="2020-08" db="EMBL/GenBank/DDBJ databases">
        <title>Genomic Encyclopedia of Type Strains, Phase IV (KMG-IV): sequencing the most valuable type-strain genomes for metagenomic binning, comparative biology and taxonomic classification.</title>
        <authorList>
            <person name="Goeker M."/>
        </authorList>
    </citation>
    <scope>NUCLEOTIDE SEQUENCE [LARGE SCALE GENOMIC DNA]</scope>
    <source>
        <strain evidence="2 3">DSM 102850</strain>
    </source>
</reference>
<evidence type="ECO:0000313" key="3">
    <source>
        <dbReference type="Proteomes" id="UP000563524"/>
    </source>
</evidence>
<dbReference type="InterPro" id="IPR006905">
    <property type="entry name" value="Flavin_halogenase"/>
</dbReference>
<dbReference type="InterPro" id="IPR050816">
    <property type="entry name" value="Flavin-dep_Halogenase_NPB"/>
</dbReference>
<feature type="binding site" evidence="1">
    <location>
        <position position="185"/>
    </location>
    <ligand>
        <name>FAD</name>
        <dbReference type="ChEBI" id="CHEBI:57692"/>
    </ligand>
</feature>
<dbReference type="EMBL" id="JACHOB010000004">
    <property type="protein sequence ID" value="MBB4659684.1"/>
    <property type="molecule type" value="Genomic_DNA"/>
</dbReference>
<organism evidence="2 3">
    <name type="scientific">Parvularcula dongshanensis</name>
    <dbReference type="NCBI Taxonomy" id="1173995"/>
    <lineage>
        <taxon>Bacteria</taxon>
        <taxon>Pseudomonadati</taxon>
        <taxon>Pseudomonadota</taxon>
        <taxon>Alphaproteobacteria</taxon>
        <taxon>Parvularculales</taxon>
        <taxon>Parvularculaceae</taxon>
        <taxon>Parvularcula</taxon>
    </lineage>
</organism>
<keyword evidence="1" id="KW-0547">Nucleotide-binding</keyword>
<name>A0A840I673_9PROT</name>
<dbReference type="RefSeq" id="WP_183818506.1">
    <property type="nucleotide sequence ID" value="NZ_JACHOB010000004.1"/>
</dbReference>
<protein>
    <submittedName>
        <fullName evidence="2">Tryptophan halogenase</fullName>
        <ecNumber evidence="2">1.14.19.9</ecNumber>
    </submittedName>
</protein>
<keyword evidence="3" id="KW-1185">Reference proteome</keyword>
<gene>
    <name evidence="2" type="ORF">GGQ59_002221</name>
</gene>
<dbReference type="AlphaFoldDB" id="A0A840I673"/>
<keyword evidence="1" id="KW-0285">Flavoprotein</keyword>
<sequence length="503" mass="55727">MTRPVESVAIMGCDAACWLTALALQRAFGDTGVEVRVVELPTQLTRSDVFATLPTVQGLHRMLRVEESFLVQHCKASFSFGQRFSGWARSLPPFMHAYDTYGAPMLGVPFLQYWLKARKAGLNLPLEDFSLGAVAAKQGKRALLSEQAAGFSRAGYGYHLDAMFYLGVVRQLAVEAGVKVERGVVQATKWEGERLEAVRLHDGRQVEADLFVDATGPEALLLRDAPGDGFEPWSRWLPTNRVLTGSAQPLTPKPAFAQNQAFRAGWISVLPLQDRTAVSVAFDDEEDEAESVLETVPALTGLRVSGEVASAKLVPGARRRPWIGNCVAIGEAAAALDPLDAVPLHLVQIGISHLVTRFPVDADYMQEARRYNELVFDLVCRVRDYQILHYTLNKRRDDPLWDRARDARPPEELAYKIETFAACGIVPLYDNETFQEPDWTASLIGHGVVPDTYDPMVDAMPEAEQMQRFQQMLGFIAAEIAEMDSVDAYLETHGSLPSFQANF</sequence>
<dbReference type="EC" id="1.14.19.9" evidence="2"/>
<comment type="caution">
    <text evidence="2">The sequence shown here is derived from an EMBL/GenBank/DDBJ whole genome shotgun (WGS) entry which is preliminary data.</text>
</comment>
<dbReference type="Gene3D" id="3.50.50.60">
    <property type="entry name" value="FAD/NAD(P)-binding domain"/>
    <property type="match status" value="1"/>
</dbReference>
<dbReference type="PIRSF" id="PIRSF011396">
    <property type="entry name" value="Trp_halogenase"/>
    <property type="match status" value="1"/>
</dbReference>
<dbReference type="PANTHER" id="PTHR43747:SF4">
    <property type="entry name" value="FLAVIN-DEPENDENT TRYPTOPHAN HALOGENASE"/>
    <property type="match status" value="1"/>
</dbReference>
<dbReference type="InterPro" id="IPR033856">
    <property type="entry name" value="Trp_halogen"/>
</dbReference>
<dbReference type="GO" id="GO:0004497">
    <property type="term" value="F:monooxygenase activity"/>
    <property type="evidence" value="ECO:0007669"/>
    <property type="project" value="InterPro"/>
</dbReference>
<dbReference type="Pfam" id="PF04820">
    <property type="entry name" value="Trp_halogenase"/>
    <property type="match status" value="1"/>
</dbReference>